<accession>F3CJQ0</accession>
<comment type="caution">
    <text evidence="1">The sequence shown here is derived from an EMBL/GenBank/DDBJ whole genome shotgun (WGS) entry which is preliminary data.</text>
</comment>
<reference evidence="1 2" key="1">
    <citation type="journal article" date="2011" name="PLoS Pathog.">
        <title>Dynamic evolution of pathogenicity revealed by sequencing and comparative genomics of 19 Pseudomonas syringae isolates.</title>
        <authorList>
            <person name="Baltrus D.A."/>
            <person name="Nishimura M.T."/>
            <person name="Romanchuk A."/>
            <person name="Chang J.H."/>
            <person name="Mukhtar M.S."/>
            <person name="Cherkis K."/>
            <person name="Roach J."/>
            <person name="Grant S.R."/>
            <person name="Jones C.D."/>
            <person name="Dangl J.L."/>
        </authorList>
    </citation>
    <scope>NUCLEOTIDE SEQUENCE [LARGE SCALE GENOMIC DNA]</scope>
    <source>
        <strain evidence="2">race 4</strain>
    </source>
</reference>
<sequence length="34" mass="3440">KPLPKSLSEADVEALLAACNGELMSARVSGPLGD</sequence>
<organism evidence="1 2">
    <name type="scientific">Pseudomonas savastanoi pv. glycinea str. race 4</name>
    <dbReference type="NCBI Taxonomy" id="875330"/>
    <lineage>
        <taxon>Bacteria</taxon>
        <taxon>Pseudomonadati</taxon>
        <taxon>Pseudomonadota</taxon>
        <taxon>Gammaproteobacteria</taxon>
        <taxon>Pseudomonadales</taxon>
        <taxon>Pseudomonadaceae</taxon>
        <taxon>Pseudomonas</taxon>
    </lineage>
</organism>
<dbReference type="AlphaFoldDB" id="F3CJQ0"/>
<evidence type="ECO:0000313" key="2">
    <source>
        <dbReference type="Proteomes" id="UP000005466"/>
    </source>
</evidence>
<feature type="non-terminal residue" evidence="1">
    <location>
        <position position="1"/>
    </location>
</feature>
<dbReference type="HOGENOM" id="CLU_3378867_0_0_6"/>
<dbReference type="EMBL" id="ADWY01004172">
    <property type="protein sequence ID" value="EGH19492.1"/>
    <property type="molecule type" value="Genomic_DNA"/>
</dbReference>
<proteinExistence type="predicted"/>
<feature type="non-terminal residue" evidence="1">
    <location>
        <position position="34"/>
    </location>
</feature>
<evidence type="ECO:0000313" key="1">
    <source>
        <dbReference type="EMBL" id="EGH19492.1"/>
    </source>
</evidence>
<name>F3CJQ0_PSESG</name>
<protein>
    <submittedName>
        <fullName evidence="1">Uncharacterized protein</fullName>
    </submittedName>
</protein>
<dbReference type="Proteomes" id="UP000005466">
    <property type="component" value="Unassembled WGS sequence"/>
</dbReference>
<gene>
    <name evidence="1" type="ORF">Pgy4_41624</name>
</gene>